<keyword evidence="7" id="KW-0539">Nucleus</keyword>
<evidence type="ECO:0000313" key="12">
    <source>
        <dbReference type="Proteomes" id="UP000228380"/>
    </source>
</evidence>
<keyword evidence="4" id="KW-0479">Metal-binding</keyword>
<gene>
    <name evidence="13" type="primary">LOC103714315</name>
</gene>
<evidence type="ECO:0000256" key="3">
    <source>
        <dbReference type="ARBA" id="ARBA00022679"/>
    </source>
</evidence>
<accession>A0A8B9ARX3</accession>
<dbReference type="InterPro" id="IPR028009">
    <property type="entry name" value="ESCO_Acetyltransf_dom"/>
</dbReference>
<evidence type="ECO:0000259" key="10">
    <source>
        <dbReference type="Pfam" id="PF13878"/>
    </source>
</evidence>
<organism evidence="12 13">
    <name type="scientific">Phoenix dactylifera</name>
    <name type="common">Date palm</name>
    <dbReference type="NCBI Taxonomy" id="42345"/>
    <lineage>
        <taxon>Eukaryota</taxon>
        <taxon>Viridiplantae</taxon>
        <taxon>Streptophyta</taxon>
        <taxon>Embryophyta</taxon>
        <taxon>Tracheophyta</taxon>
        <taxon>Spermatophyta</taxon>
        <taxon>Magnoliopsida</taxon>
        <taxon>Liliopsida</taxon>
        <taxon>Arecaceae</taxon>
        <taxon>Coryphoideae</taxon>
        <taxon>Phoeniceae</taxon>
        <taxon>Phoenix</taxon>
    </lineage>
</organism>
<dbReference type="InterPro" id="IPR028005">
    <property type="entry name" value="AcTrfase_ESCO_Znf_dom"/>
</dbReference>
<evidence type="ECO:0000259" key="11">
    <source>
        <dbReference type="Pfam" id="PF13880"/>
    </source>
</evidence>
<dbReference type="RefSeq" id="XP_038989200.1">
    <property type="nucleotide sequence ID" value="XM_039133272.1"/>
</dbReference>
<reference evidence="13" key="2">
    <citation type="submission" date="2025-08" db="UniProtKB">
        <authorList>
            <consortium name="RefSeq"/>
        </authorList>
    </citation>
    <scope>IDENTIFICATION</scope>
    <source>
        <tissue evidence="13">Young leaves</tissue>
    </source>
</reference>
<keyword evidence="9" id="KW-0012">Acyltransferase</keyword>
<protein>
    <submittedName>
        <fullName evidence="13">Protein CHROMOSOME TRANSMISSION FIDELITY 7</fullName>
    </submittedName>
</protein>
<evidence type="ECO:0000256" key="4">
    <source>
        <dbReference type="ARBA" id="ARBA00022723"/>
    </source>
</evidence>
<dbReference type="GO" id="GO:0005634">
    <property type="term" value="C:nucleus"/>
    <property type="evidence" value="ECO:0007669"/>
    <property type="project" value="UniProtKB-SubCell"/>
</dbReference>
<dbReference type="AlphaFoldDB" id="A0A8B9ARX3"/>
<evidence type="ECO:0000256" key="1">
    <source>
        <dbReference type="ARBA" id="ARBA00004123"/>
    </source>
</evidence>
<sequence length="483" mass="53427">MPLCSSLAVPRCSSPSSSPSSPTPHATIILPPAAPFFFAACRHHPLPSAATAFLLQTAATAHCSPTSLCLALHRGGGKTVEVDRSRKRRRPWIRLIQSAGPAAGRKNSAKREEIENRRYQEFSVSDGMPQAKISTFFKPSSSHIPPVLPPPPPPLEIPVTYTRRHPNPETKSDIDGRQLVSGEIEKRNDRIAVSSLRSDPVGKLVNKKRSYAQYHLELGQSDFLLHTCSVCGLTYARGDEGDEKVHKTFHKSYYEGIQFKGWRSERVVSRPSCNGDRILLVLDSDPPAQKRKVQEIIKMMEKELGFGDDQLLHKLCEVYLFISRQRIVGCLVAEPIKKAHRVISSSSSCEDSDDISHKLAVADTESMRPKPTIQFGGFSFKREVIKSCSARSSKVDQWDSGAIRCEEEAVLAVCGFRAIWVVPSHRRKGIASQLLDVARKSFYNNKLLDHSQCAFSPPTSGGKALASSFSSSNSFLVYMAEDV</sequence>
<proteinExistence type="inferred from homology"/>
<dbReference type="GO" id="GO:0007064">
    <property type="term" value="P:mitotic sister chromatid cohesion"/>
    <property type="evidence" value="ECO:0007669"/>
    <property type="project" value="TreeGrafter"/>
</dbReference>
<dbReference type="GO" id="GO:0000785">
    <property type="term" value="C:chromatin"/>
    <property type="evidence" value="ECO:0007669"/>
    <property type="project" value="TreeGrafter"/>
</dbReference>
<dbReference type="GeneID" id="103714315"/>
<keyword evidence="6" id="KW-0862">Zinc</keyword>
<keyword evidence="3" id="KW-0808">Transferase</keyword>
<name>A0A8B9ARX3_PHODC</name>
<evidence type="ECO:0000256" key="8">
    <source>
        <dbReference type="ARBA" id="ARBA00023306"/>
    </source>
</evidence>
<keyword evidence="12" id="KW-1185">Reference proteome</keyword>
<comment type="similarity">
    <text evidence="2">Belongs to the acetyltransferase family. ECO subfamily.</text>
</comment>
<dbReference type="OrthoDB" id="428854at2759"/>
<dbReference type="Pfam" id="PF13880">
    <property type="entry name" value="Acetyltransf_13"/>
    <property type="match status" value="1"/>
</dbReference>
<dbReference type="GO" id="GO:0061733">
    <property type="term" value="F:protein-lysine-acetyltransferase activity"/>
    <property type="evidence" value="ECO:0007669"/>
    <property type="project" value="TreeGrafter"/>
</dbReference>
<feature type="domain" description="N-acetyltransferase ESCO zinc-finger" evidence="10">
    <location>
        <begin position="213"/>
        <end position="251"/>
    </location>
</feature>
<evidence type="ECO:0000313" key="13">
    <source>
        <dbReference type="RefSeq" id="XP_038989200.1"/>
    </source>
</evidence>
<comment type="subcellular location">
    <subcellularLocation>
        <location evidence="1">Nucleus</location>
    </subcellularLocation>
</comment>
<dbReference type="PANTHER" id="PTHR45884">
    <property type="entry name" value="N-ACETYLTRANSFERASE ECO"/>
    <property type="match status" value="1"/>
</dbReference>
<dbReference type="KEGG" id="pda:103714315"/>
<dbReference type="Proteomes" id="UP000228380">
    <property type="component" value="Chromosome 14"/>
</dbReference>
<evidence type="ECO:0000256" key="6">
    <source>
        <dbReference type="ARBA" id="ARBA00022833"/>
    </source>
</evidence>
<keyword evidence="8" id="KW-0131">Cell cycle</keyword>
<dbReference type="PANTHER" id="PTHR45884:SF2">
    <property type="entry name" value="N-ACETYLTRANSFERASE ECO"/>
    <property type="match status" value="1"/>
</dbReference>
<dbReference type="GO" id="GO:0008270">
    <property type="term" value="F:zinc ion binding"/>
    <property type="evidence" value="ECO:0007669"/>
    <property type="project" value="UniProtKB-KW"/>
</dbReference>
<evidence type="ECO:0000256" key="9">
    <source>
        <dbReference type="ARBA" id="ARBA00023315"/>
    </source>
</evidence>
<reference evidence="12" key="1">
    <citation type="journal article" date="2019" name="Nat. Commun.">
        <title>Genome-wide association mapping of date palm fruit traits.</title>
        <authorList>
            <person name="Hazzouri K.M."/>
            <person name="Gros-Balthazard M."/>
            <person name="Flowers J.M."/>
            <person name="Copetti D."/>
            <person name="Lemansour A."/>
            <person name="Lebrun M."/>
            <person name="Masmoudi K."/>
            <person name="Ferrand S."/>
            <person name="Dhar M.I."/>
            <person name="Fresquez Z.A."/>
            <person name="Rosas U."/>
            <person name="Zhang J."/>
            <person name="Talag J."/>
            <person name="Lee S."/>
            <person name="Kudrna D."/>
            <person name="Powell R.F."/>
            <person name="Leitch I.J."/>
            <person name="Krueger R.R."/>
            <person name="Wing R.A."/>
            <person name="Amiri K.M.A."/>
            <person name="Purugganan M.D."/>
        </authorList>
    </citation>
    <scope>NUCLEOTIDE SEQUENCE [LARGE SCALE GENOMIC DNA]</scope>
    <source>
        <strain evidence="12">cv. Khalas</strain>
    </source>
</reference>
<dbReference type="Pfam" id="PF13878">
    <property type="entry name" value="zf-C2H2_3"/>
    <property type="match status" value="1"/>
</dbReference>
<feature type="domain" description="N-acetyltransferase ESCO acetyl-transferase" evidence="11">
    <location>
        <begin position="412"/>
        <end position="478"/>
    </location>
</feature>
<keyword evidence="5" id="KW-0863">Zinc-finger</keyword>
<evidence type="ECO:0000256" key="2">
    <source>
        <dbReference type="ARBA" id="ARBA00005816"/>
    </source>
</evidence>
<evidence type="ECO:0000256" key="7">
    <source>
        <dbReference type="ARBA" id="ARBA00023242"/>
    </source>
</evidence>
<evidence type="ECO:0000256" key="5">
    <source>
        <dbReference type="ARBA" id="ARBA00022771"/>
    </source>
</evidence>